<dbReference type="RefSeq" id="WP_307493692.1">
    <property type="nucleotide sequence ID" value="NZ_JAUSVB010000004.1"/>
</dbReference>
<accession>A0ABU0EHX4</accession>
<protein>
    <submittedName>
        <fullName evidence="1">2-methylisocitrate lyase-like PEP mutase family enzyme</fullName>
    </submittedName>
</protein>
<proteinExistence type="predicted"/>
<dbReference type="InterPro" id="IPR040442">
    <property type="entry name" value="Pyrv_kinase-like_dom_sf"/>
</dbReference>
<keyword evidence="2" id="KW-1185">Reference proteome</keyword>
<evidence type="ECO:0000313" key="2">
    <source>
        <dbReference type="Proteomes" id="UP001239626"/>
    </source>
</evidence>
<comment type="caution">
    <text evidence="1">The sequence shown here is derived from an EMBL/GenBank/DDBJ whole genome shotgun (WGS) entry which is preliminary data.</text>
</comment>
<dbReference type="EMBL" id="JAUSVB010000004">
    <property type="protein sequence ID" value="MDQ0374877.1"/>
    <property type="molecule type" value="Genomic_DNA"/>
</dbReference>
<dbReference type="SUPFAM" id="SSF51621">
    <property type="entry name" value="Phosphoenolpyruvate/pyruvate domain"/>
    <property type="match status" value="1"/>
</dbReference>
<organism evidence="1 2">
    <name type="scientific">Cellulomonas humilata</name>
    <dbReference type="NCBI Taxonomy" id="144055"/>
    <lineage>
        <taxon>Bacteria</taxon>
        <taxon>Bacillati</taxon>
        <taxon>Actinomycetota</taxon>
        <taxon>Actinomycetes</taxon>
        <taxon>Micrococcales</taxon>
        <taxon>Cellulomonadaceae</taxon>
        <taxon>Cellulomonas</taxon>
    </lineage>
</organism>
<name>A0ABU0EHX4_9CELL</name>
<dbReference type="Pfam" id="PF13714">
    <property type="entry name" value="PEP_mutase"/>
    <property type="match status" value="1"/>
</dbReference>
<dbReference type="Gene3D" id="6.10.250.2750">
    <property type="match status" value="1"/>
</dbReference>
<dbReference type="Proteomes" id="UP001239626">
    <property type="component" value="Unassembled WGS sequence"/>
</dbReference>
<dbReference type="CDD" id="cd00377">
    <property type="entry name" value="ICL_PEPM"/>
    <property type="match status" value="1"/>
</dbReference>
<reference evidence="1 2" key="1">
    <citation type="submission" date="2023-07" db="EMBL/GenBank/DDBJ databases">
        <title>Sorghum-associated microbial communities from plants grown in Nebraska, USA.</title>
        <authorList>
            <person name="Schachtman D."/>
        </authorList>
    </citation>
    <scope>NUCLEOTIDE SEQUENCE [LARGE SCALE GENOMIC DNA]</scope>
    <source>
        <strain evidence="1 2">BE332</strain>
    </source>
</reference>
<evidence type="ECO:0000313" key="1">
    <source>
        <dbReference type="EMBL" id="MDQ0374877.1"/>
    </source>
</evidence>
<dbReference type="InterPro" id="IPR039556">
    <property type="entry name" value="ICL/PEPM"/>
</dbReference>
<sequence>MSVTDHTTVTASEQTRQAARRLRELSGAPILVLPNVWDAASATLAVAAGAAALATTSGGVAWSLGRADGERAGRDEMLAAAARITAAVPVPVTVDLEGGYGSSPDEVAGAVLEAVRAGAAGVNLEDSRSTDGTLYTADEQAARLRSARDAARTAGLSELVLNARTDVYLFGIGAPDGRLTDVLTRATAYAAAGADGLFVPGLLDLDVLAELCTASPLPINVMAGPGAPSVADLAAVGVRRVTVGTSIAQAAYSVAFRATAELLRDGTLGALEGALDVGTVNGMFAEPLRR</sequence>
<dbReference type="Gene3D" id="3.20.20.60">
    <property type="entry name" value="Phosphoenolpyruvate-binding domains"/>
    <property type="match status" value="1"/>
</dbReference>
<dbReference type="PANTHER" id="PTHR42905">
    <property type="entry name" value="PHOSPHOENOLPYRUVATE CARBOXYLASE"/>
    <property type="match status" value="1"/>
</dbReference>
<gene>
    <name evidence="1" type="ORF">J2X26_003204</name>
</gene>
<dbReference type="PANTHER" id="PTHR42905:SF16">
    <property type="entry name" value="CARBOXYPHOSPHONOENOLPYRUVATE PHOSPHONOMUTASE-LIKE PROTEIN (AFU_ORTHOLOGUE AFUA_5G07230)"/>
    <property type="match status" value="1"/>
</dbReference>
<dbReference type="InterPro" id="IPR015813">
    <property type="entry name" value="Pyrv/PenolPyrv_kinase-like_dom"/>
</dbReference>